<evidence type="ECO:0000313" key="9">
    <source>
        <dbReference type="EMBL" id="KAK2035505.1"/>
    </source>
</evidence>
<evidence type="ECO:0000256" key="6">
    <source>
        <dbReference type="SAM" id="MobiDB-lite"/>
    </source>
</evidence>
<dbReference type="InterPro" id="IPR049326">
    <property type="entry name" value="Rhodopsin_dom_fungi"/>
</dbReference>
<name>A0AAD9M9N9_9PEZI</name>
<dbReference type="Proteomes" id="UP001232148">
    <property type="component" value="Unassembled WGS sequence"/>
</dbReference>
<feature type="transmembrane region" description="Helical" evidence="7">
    <location>
        <begin position="76"/>
        <end position="96"/>
    </location>
</feature>
<comment type="subcellular location">
    <subcellularLocation>
        <location evidence="1">Membrane</location>
        <topology evidence="1">Multi-pass membrane protein</topology>
    </subcellularLocation>
</comment>
<dbReference type="GO" id="GO:0016020">
    <property type="term" value="C:membrane"/>
    <property type="evidence" value="ECO:0007669"/>
    <property type="project" value="UniProtKB-SubCell"/>
</dbReference>
<dbReference type="EMBL" id="MU842808">
    <property type="protein sequence ID" value="KAK2035505.1"/>
    <property type="molecule type" value="Genomic_DNA"/>
</dbReference>
<organism evidence="9 10">
    <name type="scientific">Colletotrichum zoysiae</name>
    <dbReference type="NCBI Taxonomy" id="1216348"/>
    <lineage>
        <taxon>Eukaryota</taxon>
        <taxon>Fungi</taxon>
        <taxon>Dikarya</taxon>
        <taxon>Ascomycota</taxon>
        <taxon>Pezizomycotina</taxon>
        <taxon>Sordariomycetes</taxon>
        <taxon>Hypocreomycetidae</taxon>
        <taxon>Glomerellales</taxon>
        <taxon>Glomerellaceae</taxon>
        <taxon>Colletotrichum</taxon>
        <taxon>Colletotrichum graminicola species complex</taxon>
    </lineage>
</organism>
<gene>
    <name evidence="9" type="ORF">LX32DRAFT_659175</name>
</gene>
<dbReference type="PANTHER" id="PTHR33048:SF47">
    <property type="entry name" value="INTEGRAL MEMBRANE PROTEIN-RELATED"/>
    <property type="match status" value="1"/>
</dbReference>
<evidence type="ECO:0000256" key="7">
    <source>
        <dbReference type="SAM" id="Phobius"/>
    </source>
</evidence>
<keyword evidence="10" id="KW-1185">Reference proteome</keyword>
<sequence length="262" mass="29242">MQTTLWGNKVCILLLYNRLTLLGHDRKLPVTLSTFVGLSYLAVIVTLYGGWCRPFSGYLVLLPENEQCVTWRNYNILQLSMNLSTDLVLLLIPITLISRMKMQIGKKLLLIALFSMGIFVMLSAILLKVAVFNNLFDPVWLIWCIREVSTAMLVGNLVLCMPIFKTWWKFFFHRICGLRKGSTASGHSDTKRITLDPQSAGGKMTTTTTTTMSESGYSRWGSVAGAPQSPSDYGGMFDVGLEEHGGAGTMNTNKRLSINQRV</sequence>
<feature type="region of interest" description="Disordered" evidence="6">
    <location>
        <begin position="183"/>
        <end position="213"/>
    </location>
</feature>
<evidence type="ECO:0000313" key="10">
    <source>
        <dbReference type="Proteomes" id="UP001232148"/>
    </source>
</evidence>
<evidence type="ECO:0000256" key="1">
    <source>
        <dbReference type="ARBA" id="ARBA00004141"/>
    </source>
</evidence>
<feature type="transmembrane region" description="Helical" evidence="7">
    <location>
        <begin position="28"/>
        <end position="51"/>
    </location>
</feature>
<reference evidence="9" key="1">
    <citation type="submission" date="2021-06" db="EMBL/GenBank/DDBJ databases">
        <title>Comparative genomics, transcriptomics and evolutionary studies reveal genomic signatures of adaptation to plant cell wall in hemibiotrophic fungi.</title>
        <authorList>
            <consortium name="DOE Joint Genome Institute"/>
            <person name="Baroncelli R."/>
            <person name="Diaz J.F."/>
            <person name="Benocci T."/>
            <person name="Peng M."/>
            <person name="Battaglia E."/>
            <person name="Haridas S."/>
            <person name="Andreopoulos W."/>
            <person name="Labutti K."/>
            <person name="Pangilinan J."/>
            <person name="Floch G.L."/>
            <person name="Makela M.R."/>
            <person name="Henrissat B."/>
            <person name="Grigoriev I.V."/>
            <person name="Crouch J.A."/>
            <person name="De Vries R.P."/>
            <person name="Sukno S.A."/>
            <person name="Thon M.R."/>
        </authorList>
    </citation>
    <scope>NUCLEOTIDE SEQUENCE</scope>
    <source>
        <strain evidence="9">MAFF235873</strain>
    </source>
</reference>
<feature type="transmembrane region" description="Helical" evidence="7">
    <location>
        <begin position="108"/>
        <end position="127"/>
    </location>
</feature>
<accession>A0AAD9M9N9</accession>
<comment type="caution">
    <text evidence="9">The sequence shown here is derived from an EMBL/GenBank/DDBJ whole genome shotgun (WGS) entry which is preliminary data.</text>
</comment>
<keyword evidence="3 7" id="KW-1133">Transmembrane helix</keyword>
<proteinExistence type="inferred from homology"/>
<evidence type="ECO:0000256" key="4">
    <source>
        <dbReference type="ARBA" id="ARBA00023136"/>
    </source>
</evidence>
<evidence type="ECO:0000256" key="3">
    <source>
        <dbReference type="ARBA" id="ARBA00022989"/>
    </source>
</evidence>
<feature type="domain" description="Rhodopsin" evidence="8">
    <location>
        <begin position="3"/>
        <end position="165"/>
    </location>
</feature>
<protein>
    <recommendedName>
        <fullName evidence="8">Rhodopsin domain-containing protein</fullName>
    </recommendedName>
</protein>
<feature type="transmembrane region" description="Helical" evidence="7">
    <location>
        <begin position="139"/>
        <end position="164"/>
    </location>
</feature>
<keyword evidence="2 7" id="KW-0812">Transmembrane</keyword>
<evidence type="ECO:0000256" key="2">
    <source>
        <dbReference type="ARBA" id="ARBA00022692"/>
    </source>
</evidence>
<evidence type="ECO:0000256" key="5">
    <source>
        <dbReference type="ARBA" id="ARBA00038359"/>
    </source>
</evidence>
<keyword evidence="4 7" id="KW-0472">Membrane</keyword>
<dbReference type="InterPro" id="IPR052337">
    <property type="entry name" value="SAT4-like"/>
</dbReference>
<dbReference type="AlphaFoldDB" id="A0AAD9M9N9"/>
<dbReference type="PANTHER" id="PTHR33048">
    <property type="entry name" value="PTH11-LIKE INTEGRAL MEMBRANE PROTEIN (AFU_ORTHOLOGUE AFUA_5G11245)"/>
    <property type="match status" value="1"/>
</dbReference>
<comment type="similarity">
    <text evidence="5">Belongs to the SAT4 family.</text>
</comment>
<evidence type="ECO:0000259" key="8">
    <source>
        <dbReference type="Pfam" id="PF20684"/>
    </source>
</evidence>
<dbReference type="Pfam" id="PF20684">
    <property type="entry name" value="Fung_rhodopsin"/>
    <property type="match status" value="1"/>
</dbReference>